<dbReference type="HOGENOM" id="CLU_2160905_0_0_1"/>
<dbReference type="KEGG" id="dpx:DAPPUDRAFT_105831"/>
<sequence length="111" mass="12789">MTSVRESHPVRKFEVHLARNRLLDSYPTWGCQSGNNCKVIGHYTQMVWAETTHVDCAAIGYYDDYNGYPFTPGQPYKQFYVCNYSPRGNAPNKPVYKVDYASFSDCPNYPE</sequence>
<feature type="domain" description="SCP" evidence="1">
    <location>
        <begin position="32"/>
        <end position="84"/>
    </location>
</feature>
<evidence type="ECO:0000313" key="2">
    <source>
        <dbReference type="EMBL" id="EFX77609.1"/>
    </source>
</evidence>
<dbReference type="Pfam" id="PF00188">
    <property type="entry name" value="CAP"/>
    <property type="match status" value="1"/>
</dbReference>
<accession>E9GRY0</accession>
<dbReference type="PROSITE" id="PS01009">
    <property type="entry name" value="CRISP_1"/>
    <property type="match status" value="1"/>
</dbReference>
<dbReference type="InterPro" id="IPR018244">
    <property type="entry name" value="Allrgn_V5/Tpx1_CS"/>
</dbReference>
<dbReference type="Proteomes" id="UP000000305">
    <property type="component" value="Unassembled WGS sequence"/>
</dbReference>
<dbReference type="SUPFAM" id="SSF55797">
    <property type="entry name" value="PR-1-like"/>
    <property type="match status" value="1"/>
</dbReference>
<dbReference type="PANTHER" id="PTHR10334">
    <property type="entry name" value="CYSTEINE-RICH SECRETORY PROTEIN-RELATED"/>
    <property type="match status" value="1"/>
</dbReference>
<proteinExistence type="predicted"/>
<dbReference type="InParanoid" id="E9GRY0"/>
<dbReference type="PRINTS" id="PR00837">
    <property type="entry name" value="V5TPXLIKE"/>
</dbReference>
<dbReference type="InterPro" id="IPR001283">
    <property type="entry name" value="CRISP-related"/>
</dbReference>
<keyword evidence="3" id="KW-1185">Reference proteome</keyword>
<protein>
    <recommendedName>
        <fullName evidence="1">SCP domain-containing protein</fullName>
    </recommendedName>
</protein>
<dbReference type="AlphaFoldDB" id="E9GRY0"/>
<dbReference type="GO" id="GO:0005615">
    <property type="term" value="C:extracellular space"/>
    <property type="evidence" value="ECO:0000318"/>
    <property type="project" value="GO_Central"/>
</dbReference>
<organism evidence="2 3">
    <name type="scientific">Daphnia pulex</name>
    <name type="common">Water flea</name>
    <dbReference type="NCBI Taxonomy" id="6669"/>
    <lineage>
        <taxon>Eukaryota</taxon>
        <taxon>Metazoa</taxon>
        <taxon>Ecdysozoa</taxon>
        <taxon>Arthropoda</taxon>
        <taxon>Crustacea</taxon>
        <taxon>Branchiopoda</taxon>
        <taxon>Diplostraca</taxon>
        <taxon>Cladocera</taxon>
        <taxon>Anomopoda</taxon>
        <taxon>Daphniidae</taxon>
        <taxon>Daphnia</taxon>
    </lineage>
</organism>
<evidence type="ECO:0000313" key="3">
    <source>
        <dbReference type="Proteomes" id="UP000000305"/>
    </source>
</evidence>
<gene>
    <name evidence="2" type="ORF">DAPPUDRAFT_105831</name>
</gene>
<dbReference type="OrthoDB" id="414826at2759"/>
<dbReference type="Gene3D" id="3.40.33.10">
    <property type="entry name" value="CAP"/>
    <property type="match status" value="1"/>
</dbReference>
<name>E9GRY0_DAPPU</name>
<dbReference type="EMBL" id="GL732561">
    <property type="protein sequence ID" value="EFX77609.1"/>
    <property type="molecule type" value="Genomic_DNA"/>
</dbReference>
<dbReference type="InterPro" id="IPR014044">
    <property type="entry name" value="CAP_dom"/>
</dbReference>
<dbReference type="InterPro" id="IPR035940">
    <property type="entry name" value="CAP_sf"/>
</dbReference>
<reference evidence="2 3" key="1">
    <citation type="journal article" date="2011" name="Science">
        <title>The ecoresponsive genome of Daphnia pulex.</title>
        <authorList>
            <person name="Colbourne J.K."/>
            <person name="Pfrender M.E."/>
            <person name="Gilbert D."/>
            <person name="Thomas W.K."/>
            <person name="Tucker A."/>
            <person name="Oakley T.H."/>
            <person name="Tokishita S."/>
            <person name="Aerts A."/>
            <person name="Arnold G.J."/>
            <person name="Basu M.K."/>
            <person name="Bauer D.J."/>
            <person name="Caceres C.E."/>
            <person name="Carmel L."/>
            <person name="Casola C."/>
            <person name="Choi J.H."/>
            <person name="Detter J.C."/>
            <person name="Dong Q."/>
            <person name="Dusheyko S."/>
            <person name="Eads B.D."/>
            <person name="Frohlich T."/>
            <person name="Geiler-Samerotte K.A."/>
            <person name="Gerlach D."/>
            <person name="Hatcher P."/>
            <person name="Jogdeo S."/>
            <person name="Krijgsveld J."/>
            <person name="Kriventseva E.V."/>
            <person name="Kultz D."/>
            <person name="Laforsch C."/>
            <person name="Lindquist E."/>
            <person name="Lopez J."/>
            <person name="Manak J.R."/>
            <person name="Muller J."/>
            <person name="Pangilinan J."/>
            <person name="Patwardhan R.P."/>
            <person name="Pitluck S."/>
            <person name="Pritham E.J."/>
            <person name="Rechtsteiner A."/>
            <person name="Rho M."/>
            <person name="Rogozin I.B."/>
            <person name="Sakarya O."/>
            <person name="Salamov A."/>
            <person name="Schaack S."/>
            <person name="Shapiro H."/>
            <person name="Shiga Y."/>
            <person name="Skalitzky C."/>
            <person name="Smith Z."/>
            <person name="Souvorov A."/>
            <person name="Sung W."/>
            <person name="Tang Z."/>
            <person name="Tsuchiya D."/>
            <person name="Tu H."/>
            <person name="Vos H."/>
            <person name="Wang M."/>
            <person name="Wolf Y.I."/>
            <person name="Yamagata H."/>
            <person name="Yamada T."/>
            <person name="Ye Y."/>
            <person name="Shaw J.R."/>
            <person name="Andrews J."/>
            <person name="Crease T.J."/>
            <person name="Tang H."/>
            <person name="Lucas S.M."/>
            <person name="Robertson H.M."/>
            <person name="Bork P."/>
            <person name="Koonin E.V."/>
            <person name="Zdobnov E.M."/>
            <person name="Grigoriev I.V."/>
            <person name="Lynch M."/>
            <person name="Boore J.L."/>
        </authorList>
    </citation>
    <scope>NUCLEOTIDE SEQUENCE [LARGE SCALE GENOMIC DNA]</scope>
</reference>
<dbReference type="PhylomeDB" id="E9GRY0"/>
<evidence type="ECO:0000259" key="1">
    <source>
        <dbReference type="Pfam" id="PF00188"/>
    </source>
</evidence>